<dbReference type="OrthoDB" id="6019623at2759"/>
<feature type="transmembrane region" description="Helical" evidence="9">
    <location>
        <begin position="372"/>
        <end position="388"/>
    </location>
</feature>
<keyword evidence="4" id="KW-0808">Transferase</keyword>
<keyword evidence="5 9" id="KW-0812">Transmembrane</keyword>
<feature type="non-terminal residue" evidence="10">
    <location>
        <position position="1"/>
    </location>
</feature>
<feature type="transmembrane region" description="Helical" evidence="9">
    <location>
        <begin position="395"/>
        <end position="412"/>
    </location>
</feature>
<evidence type="ECO:0000256" key="8">
    <source>
        <dbReference type="SAM" id="MobiDB-lite"/>
    </source>
</evidence>
<feature type="compositionally biased region" description="Acidic residues" evidence="8">
    <location>
        <begin position="97"/>
        <end position="132"/>
    </location>
</feature>
<dbReference type="PANTHER" id="PTHR31488:SF1">
    <property type="entry name" value="C-MANNOSYLTRANSFERASE DPY19L1"/>
    <property type="match status" value="1"/>
</dbReference>
<evidence type="ECO:0000256" key="7">
    <source>
        <dbReference type="ARBA" id="ARBA00023136"/>
    </source>
</evidence>
<evidence type="ECO:0000256" key="4">
    <source>
        <dbReference type="ARBA" id="ARBA00022679"/>
    </source>
</evidence>
<dbReference type="PANTHER" id="PTHR31488">
    <property type="entry name" value="DPY-19-LIKE 1, LIKE (H. SAPIENS)"/>
    <property type="match status" value="1"/>
</dbReference>
<dbReference type="InterPro" id="IPR018732">
    <property type="entry name" value="Dpy-19/Dpy-19-like"/>
</dbReference>
<dbReference type="GO" id="GO:0000030">
    <property type="term" value="F:mannosyltransferase activity"/>
    <property type="evidence" value="ECO:0007669"/>
    <property type="project" value="TreeGrafter"/>
</dbReference>
<feature type="transmembrane region" description="Helical" evidence="9">
    <location>
        <begin position="330"/>
        <end position="352"/>
    </location>
</feature>
<feature type="compositionally biased region" description="Basic and acidic residues" evidence="8">
    <location>
        <begin position="133"/>
        <end position="142"/>
    </location>
</feature>
<evidence type="ECO:0000313" key="10">
    <source>
        <dbReference type="EMBL" id="CAB4021856.1"/>
    </source>
</evidence>
<accession>A0A7D9KZN7</accession>
<feature type="region of interest" description="Disordered" evidence="8">
    <location>
        <begin position="97"/>
        <end position="164"/>
    </location>
</feature>
<feature type="transmembrane region" description="Helical" evidence="9">
    <location>
        <begin position="173"/>
        <end position="193"/>
    </location>
</feature>
<evidence type="ECO:0000256" key="9">
    <source>
        <dbReference type="SAM" id="Phobius"/>
    </source>
</evidence>
<name>A0A7D9KZN7_PARCT</name>
<evidence type="ECO:0000313" key="11">
    <source>
        <dbReference type="Proteomes" id="UP001152795"/>
    </source>
</evidence>
<keyword evidence="11" id="KW-1185">Reference proteome</keyword>
<comment type="similarity">
    <text evidence="2">Belongs to the dpy-19 family.</text>
</comment>
<keyword evidence="3" id="KW-0328">Glycosyltransferase</keyword>
<keyword evidence="6 9" id="KW-1133">Transmembrane helix</keyword>
<feature type="region of interest" description="Disordered" evidence="8">
    <location>
        <begin position="1"/>
        <end position="20"/>
    </location>
</feature>
<feature type="compositionally biased region" description="Acidic residues" evidence="8">
    <location>
        <begin position="1"/>
        <end position="13"/>
    </location>
</feature>
<evidence type="ECO:0000256" key="3">
    <source>
        <dbReference type="ARBA" id="ARBA00022676"/>
    </source>
</evidence>
<evidence type="ECO:0000256" key="5">
    <source>
        <dbReference type="ARBA" id="ARBA00022692"/>
    </source>
</evidence>
<organism evidence="10 11">
    <name type="scientific">Paramuricea clavata</name>
    <name type="common">Red gorgonian</name>
    <name type="synonym">Violescent sea-whip</name>
    <dbReference type="NCBI Taxonomy" id="317549"/>
    <lineage>
        <taxon>Eukaryota</taxon>
        <taxon>Metazoa</taxon>
        <taxon>Cnidaria</taxon>
        <taxon>Anthozoa</taxon>
        <taxon>Octocorallia</taxon>
        <taxon>Malacalcyonacea</taxon>
        <taxon>Plexauridae</taxon>
        <taxon>Paramuricea</taxon>
    </lineage>
</organism>
<reference evidence="10" key="1">
    <citation type="submission" date="2020-04" db="EMBL/GenBank/DDBJ databases">
        <authorList>
            <person name="Alioto T."/>
            <person name="Alioto T."/>
            <person name="Gomez Garrido J."/>
        </authorList>
    </citation>
    <scope>NUCLEOTIDE SEQUENCE</scope>
    <source>
        <strain evidence="10">A484AB</strain>
    </source>
</reference>
<evidence type="ECO:0000256" key="6">
    <source>
        <dbReference type="ARBA" id="ARBA00022989"/>
    </source>
</evidence>
<proteinExistence type="inferred from homology"/>
<dbReference type="Proteomes" id="UP001152795">
    <property type="component" value="Unassembled WGS sequence"/>
</dbReference>
<dbReference type="AlphaFoldDB" id="A0A7D9KZN7"/>
<dbReference type="EMBL" id="CACRXK020011667">
    <property type="protein sequence ID" value="CAB4021856.1"/>
    <property type="molecule type" value="Genomic_DNA"/>
</dbReference>
<comment type="caution">
    <text evidence="10">The sequence shown here is derived from an EMBL/GenBank/DDBJ whole genome shotgun (WGS) entry which is preliminary data.</text>
</comment>
<gene>
    <name evidence="10" type="ORF">PACLA_8A034121</name>
</gene>
<protein>
    <submittedName>
        <fullName evidence="10">Probable C-mannosyltransferase DPY19L1</fullName>
    </submittedName>
</protein>
<feature type="transmembrane region" description="Helical" evidence="9">
    <location>
        <begin position="462"/>
        <end position="480"/>
    </location>
</feature>
<sequence length="508" mass="58246">MDDENAEDEPAETPEDHWKRNNRFEKNQPLLQAFSLFAPSRFPQLVKNFKTAHNLQACLNTFCETYSIDAFRCADELFNFARSLEKFDCSIVCQQEYDDDDSEDGEDNDGYDDDDGEDNDGYDDDDEDDDEISSTKKQDTSRNNHVQNLSAKPSKLKSKKKDPDEWKPFGNHGSGYIALVFLLAAIAGILHSAHVSRMFENERFFSHLSTLERELSFRTEMGLYYSYYKTIVEAPTFWSGVHAIMNCNITEYPQTTNTLKRFNLYPEVLLAAGYRFYIWAANQLQIQTKICYQVNRGHNLPPVESCEGMGELSYFYVYPIFYLSGITMSCFFLLCFYLSGSIWGGIIGTASYFFNHGEATRVMWTPPLRESFSFPLLVVQLLSITIVLKHPKPNWYHTSLVFITTLGFMLPWQFAQFALLTQTCALFGLYALKFITAKKICCILYGLCIAHVANYVCQFGNSMLLSSFFITAVISVLVIVKLEPYLNKLPNIILIWAIQAKLLNIKDD</sequence>
<dbReference type="GO" id="GO:0005637">
    <property type="term" value="C:nuclear inner membrane"/>
    <property type="evidence" value="ECO:0007669"/>
    <property type="project" value="TreeGrafter"/>
</dbReference>
<keyword evidence="7 9" id="KW-0472">Membrane</keyword>
<dbReference type="Pfam" id="PF10034">
    <property type="entry name" value="Dpy19"/>
    <property type="match status" value="1"/>
</dbReference>
<evidence type="ECO:0000256" key="2">
    <source>
        <dbReference type="ARBA" id="ARBA00008744"/>
    </source>
</evidence>
<comment type="subcellular location">
    <subcellularLocation>
        <location evidence="1">Membrane</location>
        <topology evidence="1">Multi-pass membrane protein</topology>
    </subcellularLocation>
</comment>
<evidence type="ECO:0000256" key="1">
    <source>
        <dbReference type="ARBA" id="ARBA00004141"/>
    </source>
</evidence>